<organism evidence="1 2">
    <name type="scientific">Amphimedon queenslandica</name>
    <name type="common">Sponge</name>
    <dbReference type="NCBI Taxonomy" id="400682"/>
    <lineage>
        <taxon>Eukaryota</taxon>
        <taxon>Metazoa</taxon>
        <taxon>Porifera</taxon>
        <taxon>Demospongiae</taxon>
        <taxon>Heteroscleromorpha</taxon>
        <taxon>Haplosclerida</taxon>
        <taxon>Niphatidae</taxon>
        <taxon>Amphimedon</taxon>
    </lineage>
</organism>
<name>A0AAN0JXB6_AMPQE</name>
<dbReference type="EnsemblMetazoa" id="XM_020005995.1">
    <property type="protein sequence ID" value="XP_019861554.1"/>
    <property type="gene ID" value="LOC109590031"/>
</dbReference>
<protein>
    <recommendedName>
        <fullName evidence="3">Death domain-containing protein</fullName>
    </recommendedName>
</protein>
<reference evidence="2" key="1">
    <citation type="journal article" date="2010" name="Nature">
        <title>The Amphimedon queenslandica genome and the evolution of animal complexity.</title>
        <authorList>
            <person name="Srivastava M."/>
            <person name="Simakov O."/>
            <person name="Chapman J."/>
            <person name="Fahey B."/>
            <person name="Gauthier M.E."/>
            <person name="Mitros T."/>
            <person name="Richards G.S."/>
            <person name="Conaco C."/>
            <person name="Dacre M."/>
            <person name="Hellsten U."/>
            <person name="Larroux C."/>
            <person name="Putnam N.H."/>
            <person name="Stanke M."/>
            <person name="Adamska M."/>
            <person name="Darling A."/>
            <person name="Degnan S.M."/>
            <person name="Oakley T.H."/>
            <person name="Plachetzki D.C."/>
            <person name="Zhai Y."/>
            <person name="Adamski M."/>
            <person name="Calcino A."/>
            <person name="Cummins S.F."/>
            <person name="Goodstein D.M."/>
            <person name="Harris C."/>
            <person name="Jackson D.J."/>
            <person name="Leys S.P."/>
            <person name="Shu S."/>
            <person name="Woodcroft B.J."/>
            <person name="Vervoort M."/>
            <person name="Kosik K.S."/>
            <person name="Manning G."/>
            <person name="Degnan B.M."/>
            <person name="Rokhsar D.S."/>
        </authorList>
    </citation>
    <scope>NUCLEOTIDE SEQUENCE [LARGE SCALE GENOMIC DNA]</scope>
</reference>
<dbReference type="Proteomes" id="UP000007879">
    <property type="component" value="Unassembled WGS sequence"/>
</dbReference>
<evidence type="ECO:0000313" key="2">
    <source>
        <dbReference type="Proteomes" id="UP000007879"/>
    </source>
</evidence>
<dbReference type="KEGG" id="aqu:109590031"/>
<evidence type="ECO:0008006" key="3">
    <source>
        <dbReference type="Google" id="ProtNLM"/>
    </source>
</evidence>
<accession>A0AAN0JXB6</accession>
<dbReference type="AlphaFoldDB" id="A0AAN0JXB6"/>
<keyword evidence="2" id="KW-1185">Reference proteome</keyword>
<sequence length="316" mass="36973">MKAVMKIFQSSDYHYLTIGTGLGVNTADLIEMQGTANTKLHLVFQRWFDADRDVNWDTLIKLCDDFPDQLGRAKSILLAYIGSPSYGITTPFKSKANEEEVCKSFDELYKRFFDLADSFNKSLQEKIEHNSQLATQVSEWLIKQMDWEYGSVESNLDDILRKIHPYYDFIDCKLLLDMSIKFLPDVTITDDGVTYKLVDELYSHNRMSKRLCTSNTVSTLQKLLEEHYKPLYKSMDNLPCINIHLQTRWNHISIRGLYKLIEKLLPQKDKQPKYRQLIIKHITIRSKCVVIKLYILDITADSLIEYARGKLQFMRQ</sequence>
<dbReference type="RefSeq" id="XP_019861554.1">
    <property type="nucleotide sequence ID" value="XM_020005995.1"/>
</dbReference>
<evidence type="ECO:0000313" key="1">
    <source>
        <dbReference type="EnsemblMetazoa" id="XP_019861554.1"/>
    </source>
</evidence>
<dbReference type="GeneID" id="109590031"/>
<proteinExistence type="predicted"/>
<reference evidence="1" key="2">
    <citation type="submission" date="2024-06" db="UniProtKB">
        <authorList>
            <consortium name="EnsemblMetazoa"/>
        </authorList>
    </citation>
    <scope>IDENTIFICATION</scope>
</reference>